<dbReference type="EMBL" id="SNYJ01000031">
    <property type="protein sequence ID" value="TDQ33449.1"/>
    <property type="molecule type" value="Genomic_DNA"/>
</dbReference>
<sequence>MKMFKSLLTGALSTLMLLIFSSSAFAQSADQMSDGPYAASVTIDGETTHVSSAEVERLAKLNNVDPFKLKEAIEAGVDEEGRYSPFSKVPQLENGVSQEQLAEYNKQKLSSTGVPLIRYETENAETGLSTEVTNQSRTHLDDIEQGTKQQKIIEWFWGLVPFIGEQAATIISEKVVASVSNE</sequence>
<proteinExistence type="predicted"/>
<dbReference type="OrthoDB" id="9883282at2"/>
<comment type="caution">
    <text evidence="2">The sequence shown here is derived from an EMBL/GenBank/DDBJ whole genome shotgun (WGS) entry which is preliminary data.</text>
</comment>
<dbReference type="AlphaFoldDB" id="A0A4R6TU41"/>
<organism evidence="2 3">
    <name type="scientific">Aureibacillus halotolerans</name>
    <dbReference type="NCBI Taxonomy" id="1508390"/>
    <lineage>
        <taxon>Bacteria</taxon>
        <taxon>Bacillati</taxon>
        <taxon>Bacillota</taxon>
        <taxon>Bacilli</taxon>
        <taxon>Bacillales</taxon>
        <taxon>Bacillaceae</taxon>
        <taxon>Aureibacillus</taxon>
    </lineage>
</organism>
<evidence type="ECO:0000313" key="3">
    <source>
        <dbReference type="Proteomes" id="UP000295632"/>
    </source>
</evidence>
<feature type="signal peptide" evidence="1">
    <location>
        <begin position="1"/>
        <end position="26"/>
    </location>
</feature>
<dbReference type="Proteomes" id="UP000295632">
    <property type="component" value="Unassembled WGS sequence"/>
</dbReference>
<name>A0A4R6TU41_9BACI</name>
<feature type="chain" id="PRO_5020341832" evidence="1">
    <location>
        <begin position="27"/>
        <end position="182"/>
    </location>
</feature>
<reference evidence="2 3" key="1">
    <citation type="submission" date="2019-03" db="EMBL/GenBank/DDBJ databases">
        <title>Genomic Encyclopedia of Type Strains, Phase IV (KMG-IV): sequencing the most valuable type-strain genomes for metagenomic binning, comparative biology and taxonomic classification.</title>
        <authorList>
            <person name="Goeker M."/>
        </authorList>
    </citation>
    <scope>NUCLEOTIDE SEQUENCE [LARGE SCALE GENOMIC DNA]</scope>
    <source>
        <strain evidence="2 3">DSM 28697</strain>
    </source>
</reference>
<protein>
    <submittedName>
        <fullName evidence="2">Uncharacterized protein</fullName>
    </submittedName>
</protein>
<gene>
    <name evidence="2" type="ORF">EV213_13123</name>
</gene>
<keyword evidence="1" id="KW-0732">Signal</keyword>
<accession>A0A4R6TU41</accession>
<evidence type="ECO:0000256" key="1">
    <source>
        <dbReference type="SAM" id="SignalP"/>
    </source>
</evidence>
<keyword evidence="3" id="KW-1185">Reference proteome</keyword>
<dbReference type="RefSeq" id="WP_133582374.1">
    <property type="nucleotide sequence ID" value="NZ_SNYJ01000031.1"/>
</dbReference>
<evidence type="ECO:0000313" key="2">
    <source>
        <dbReference type="EMBL" id="TDQ33449.1"/>
    </source>
</evidence>